<dbReference type="AlphaFoldDB" id="I4ERE0"/>
<feature type="transmembrane region" description="Helical" evidence="1">
    <location>
        <begin position="20"/>
        <end position="39"/>
    </location>
</feature>
<organism evidence="2 3">
    <name type="scientific">Modestobacter italicus (strain DSM 44449 / CECT 9708 / BC 501)</name>
    <dbReference type="NCBI Taxonomy" id="2732864"/>
    <lineage>
        <taxon>Bacteria</taxon>
        <taxon>Bacillati</taxon>
        <taxon>Actinomycetota</taxon>
        <taxon>Actinomycetes</taxon>
        <taxon>Geodermatophilales</taxon>
        <taxon>Geodermatophilaceae</taxon>
        <taxon>Modestobacter</taxon>
    </lineage>
</organism>
<sequence>MSLPDKMFAPAGASYRVRYLATWVAMVPSAFVAVAGWFAPAAVPAGHLMISLIGAAMFAFCVWANRQLHRRMQAEDAGERPATEARPTSDRAEVRTRAVMTVVGAGLFVAALAVDLGVVITVVAAVSTVLCAVGTWQAARRVKKSELNQGPR</sequence>
<accession>I4ERE0</accession>
<proteinExistence type="predicted"/>
<evidence type="ECO:0000313" key="3">
    <source>
        <dbReference type="Proteomes" id="UP000006461"/>
    </source>
</evidence>
<dbReference type="EMBL" id="FO203431">
    <property type="protein sequence ID" value="CCH85953.1"/>
    <property type="molecule type" value="Genomic_DNA"/>
</dbReference>
<gene>
    <name evidence="2" type="ordered locus">MODMU_0496</name>
</gene>
<name>I4ERE0_MODI5</name>
<evidence type="ECO:0000256" key="1">
    <source>
        <dbReference type="SAM" id="Phobius"/>
    </source>
</evidence>
<keyword evidence="1" id="KW-0812">Transmembrane</keyword>
<evidence type="ECO:0008006" key="4">
    <source>
        <dbReference type="Google" id="ProtNLM"/>
    </source>
</evidence>
<reference evidence="2 3" key="1">
    <citation type="journal article" date="2012" name="J. Bacteriol.">
        <title>Genome Sequence of Radiation-Resistant Modestobacter marinus Strain BC501, a Representative Actinobacterium That Thrives on Calcareous Stone Surfaces.</title>
        <authorList>
            <person name="Normand P."/>
            <person name="Gury J."/>
            <person name="Pujic P."/>
            <person name="Chouaia B."/>
            <person name="Crotti E."/>
            <person name="Brusetti L."/>
            <person name="Daffonchio D."/>
            <person name="Vacherie B."/>
            <person name="Barbe V."/>
            <person name="Medigue C."/>
            <person name="Calteau A."/>
            <person name="Ghodhbane-Gtari F."/>
            <person name="Essoussi I."/>
            <person name="Nouioui I."/>
            <person name="Abbassi-Ghozzi I."/>
            <person name="Gtari M."/>
        </authorList>
    </citation>
    <scope>NUCLEOTIDE SEQUENCE [LARGE SCALE GENOMIC DNA]</scope>
    <source>
        <strain evidence="3">BC 501</strain>
    </source>
</reference>
<dbReference type="Proteomes" id="UP000006461">
    <property type="component" value="Chromosome"/>
</dbReference>
<keyword evidence="1" id="KW-0472">Membrane</keyword>
<dbReference type="HOGENOM" id="CLU_1720276_0_0_11"/>
<keyword evidence="1" id="KW-1133">Transmembrane helix</keyword>
<evidence type="ECO:0000313" key="2">
    <source>
        <dbReference type="EMBL" id="CCH85953.1"/>
    </source>
</evidence>
<dbReference type="KEGG" id="mmar:MODMU_0496"/>
<protein>
    <recommendedName>
        <fullName evidence="4">Transmembrane protein</fullName>
    </recommendedName>
</protein>
<dbReference type="STRING" id="477641.MODMU_0496"/>
<dbReference type="PATRIC" id="fig|477641.3.peg.465"/>
<keyword evidence="3" id="KW-1185">Reference proteome</keyword>
<feature type="transmembrane region" description="Helical" evidence="1">
    <location>
        <begin position="45"/>
        <end position="64"/>
    </location>
</feature>